<evidence type="ECO:0000313" key="3">
    <source>
        <dbReference type="Proteomes" id="UP000214684"/>
    </source>
</evidence>
<evidence type="ECO:0000313" key="2">
    <source>
        <dbReference type="EMBL" id="OXG05524.1"/>
    </source>
</evidence>
<dbReference type="EMBL" id="MUGS01000021">
    <property type="protein sequence ID" value="OXG05524.1"/>
    <property type="molecule type" value="Genomic_DNA"/>
</dbReference>
<accession>A0A227P7X8</accession>
<protein>
    <submittedName>
        <fullName evidence="2">Uncharacterized protein</fullName>
    </submittedName>
</protein>
<dbReference type="AlphaFoldDB" id="A0A227P7X8"/>
<evidence type="ECO:0000256" key="1">
    <source>
        <dbReference type="SAM" id="SignalP"/>
    </source>
</evidence>
<dbReference type="OrthoDB" id="912496at2"/>
<feature type="signal peptide" evidence="1">
    <location>
        <begin position="1"/>
        <end position="20"/>
    </location>
</feature>
<sequence>MMLKKLFLTFLFLNTLYSFSQEIVSSTPLELKKNRDVFQTVNDATKKVTVFVSDKIKVKALELNEKMQVTDSISTERPDPKVYKNMIGYNISNNSTRLFWSSGDYDAIFGQLFDFSSRKVVTKQYPLVLKNEKVLQQFSENDNFYILTVTKKSNNLNLHIFDKNGDYTTKVISLDGFHFFKLNYIKSDLYGVLEQNLLAFEPPFSLPAINVNNPTSLNDAAKRRKCYFDKKQLVITIDLNVDFTQVILIDLEKFTAIEKIIKSTSISKLSSSGFQISISSNSFFIDNKLYQIKTSSDEFYFTIRNLDGTVIKEYTTTSDTTIDFKNSEISQQGGDFGGNRTLETSSQFLRKINNLNTGISCYPIGENTLATIGGISGPQQSGGQAVMGQFGFIGAIMGEIFFNPTMNNFNSYANRKVVKIDGVFDKDGNHIKGDLQPLAFDKIRTFFDKNNDVSSQILFKIKDYYLGYYDNKTKEYIIRKFND</sequence>
<keyword evidence="1" id="KW-0732">Signal</keyword>
<gene>
    <name evidence="2" type="ORF">B0A64_12505</name>
</gene>
<dbReference type="Proteomes" id="UP000214684">
    <property type="component" value="Unassembled WGS sequence"/>
</dbReference>
<comment type="caution">
    <text evidence="2">The sequence shown here is derived from an EMBL/GenBank/DDBJ whole genome shotgun (WGS) entry which is preliminary data.</text>
</comment>
<keyword evidence="3" id="KW-1185">Reference proteome</keyword>
<name>A0A227P7X8_9FLAO</name>
<dbReference type="RefSeq" id="WP_089479855.1">
    <property type="nucleotide sequence ID" value="NZ_MUGS01000021.1"/>
</dbReference>
<reference evidence="2 3" key="1">
    <citation type="submission" date="2016-11" db="EMBL/GenBank/DDBJ databases">
        <title>Whole genomes of Flavobacteriaceae.</title>
        <authorList>
            <person name="Stine C."/>
            <person name="Li C."/>
            <person name="Tadesse D."/>
        </authorList>
    </citation>
    <scope>NUCLEOTIDE SEQUENCE [LARGE SCALE GENOMIC DNA]</scope>
    <source>
        <strain evidence="2 3">DSM 24704</strain>
    </source>
</reference>
<organism evidence="2 3">
    <name type="scientific">Flavobacterium araucananum</name>
    <dbReference type="NCBI Taxonomy" id="946678"/>
    <lineage>
        <taxon>Bacteria</taxon>
        <taxon>Pseudomonadati</taxon>
        <taxon>Bacteroidota</taxon>
        <taxon>Flavobacteriia</taxon>
        <taxon>Flavobacteriales</taxon>
        <taxon>Flavobacteriaceae</taxon>
        <taxon>Flavobacterium</taxon>
    </lineage>
</organism>
<feature type="chain" id="PRO_5013234568" evidence="1">
    <location>
        <begin position="21"/>
        <end position="483"/>
    </location>
</feature>
<proteinExistence type="predicted"/>